<dbReference type="GO" id="GO:0007229">
    <property type="term" value="P:integrin-mediated signaling pathway"/>
    <property type="evidence" value="ECO:0007669"/>
    <property type="project" value="UniProtKB-KW"/>
</dbReference>
<dbReference type="EMBL" id="CP001804">
    <property type="protein sequence ID" value="ACY13317.1"/>
    <property type="molecule type" value="Genomic_DNA"/>
</dbReference>
<dbReference type="PANTHER" id="PTHR36220">
    <property type="entry name" value="UNNAMED PRODUCT"/>
    <property type="match status" value="1"/>
</dbReference>
<evidence type="ECO:0000313" key="6">
    <source>
        <dbReference type="Proteomes" id="UP000001880"/>
    </source>
</evidence>
<reference evidence="5 6" key="1">
    <citation type="journal article" date="2010" name="Stand. Genomic Sci.">
        <title>Complete genome sequence of Haliangium ochraceum type strain (SMP-2).</title>
        <authorList>
            <consortium name="US DOE Joint Genome Institute (JGI-PGF)"/>
            <person name="Ivanova N."/>
            <person name="Daum C."/>
            <person name="Lang E."/>
            <person name="Abt B."/>
            <person name="Kopitz M."/>
            <person name="Saunders E."/>
            <person name="Lapidus A."/>
            <person name="Lucas S."/>
            <person name="Glavina Del Rio T."/>
            <person name="Nolan M."/>
            <person name="Tice H."/>
            <person name="Copeland A."/>
            <person name="Cheng J.F."/>
            <person name="Chen F."/>
            <person name="Bruce D."/>
            <person name="Goodwin L."/>
            <person name="Pitluck S."/>
            <person name="Mavromatis K."/>
            <person name="Pati A."/>
            <person name="Mikhailova N."/>
            <person name="Chen A."/>
            <person name="Palaniappan K."/>
            <person name="Land M."/>
            <person name="Hauser L."/>
            <person name="Chang Y.J."/>
            <person name="Jeffries C.D."/>
            <person name="Detter J.C."/>
            <person name="Brettin T."/>
            <person name="Rohde M."/>
            <person name="Goker M."/>
            <person name="Bristow J."/>
            <person name="Markowitz V."/>
            <person name="Eisen J.A."/>
            <person name="Hugenholtz P."/>
            <person name="Kyrpides N.C."/>
            <person name="Klenk H.P."/>
        </authorList>
    </citation>
    <scope>NUCLEOTIDE SEQUENCE [LARGE SCALE GENOMIC DNA]</scope>
    <source>
        <strain evidence="6">DSM 14365 / CIP 107738 / JCM 11303 / AJ 13395 / SMP-2</strain>
    </source>
</reference>
<dbReference type="SMART" id="SM00191">
    <property type="entry name" value="Int_alpha"/>
    <property type="match status" value="6"/>
</dbReference>
<evidence type="ECO:0000256" key="3">
    <source>
        <dbReference type="ARBA" id="ARBA00023180"/>
    </source>
</evidence>
<dbReference type="PROSITE" id="PS51257">
    <property type="entry name" value="PROKAR_LIPOPROTEIN"/>
    <property type="match status" value="1"/>
</dbReference>
<evidence type="ECO:0000313" key="5">
    <source>
        <dbReference type="EMBL" id="ACY13317.1"/>
    </source>
</evidence>
<dbReference type="Proteomes" id="UP000001880">
    <property type="component" value="Chromosome"/>
</dbReference>
<dbReference type="PANTHER" id="PTHR36220:SF1">
    <property type="entry name" value="GAMMA TUBULIN COMPLEX COMPONENT C-TERMINAL DOMAIN-CONTAINING PROTEIN"/>
    <property type="match status" value="1"/>
</dbReference>
<keyword evidence="2" id="KW-0677">Repeat</keyword>
<keyword evidence="3" id="KW-0325">Glycoprotein</keyword>
<keyword evidence="5" id="KW-0401">Integrin</keyword>
<dbReference type="Pfam" id="PF14312">
    <property type="entry name" value="FG-GAP_2"/>
    <property type="match status" value="7"/>
</dbReference>
<accession>D0LMU6</accession>
<dbReference type="InterPro" id="IPR028994">
    <property type="entry name" value="Integrin_alpha_N"/>
</dbReference>
<gene>
    <name evidence="5" type="ordered locus">Hoch_0686</name>
</gene>
<feature type="domain" description="Cadherin-like beta-sandwich-like" evidence="4">
    <location>
        <begin position="137"/>
        <end position="213"/>
    </location>
</feature>
<dbReference type="Gene3D" id="2.130.10.130">
    <property type="entry name" value="Integrin alpha, N-terminal"/>
    <property type="match status" value="6"/>
</dbReference>
<dbReference type="InterPro" id="IPR013519">
    <property type="entry name" value="Int_alpha_beta-p"/>
</dbReference>
<dbReference type="eggNOG" id="COG3203">
    <property type="taxonomic scope" value="Bacteria"/>
</dbReference>
<organism evidence="5 6">
    <name type="scientific">Haliangium ochraceum (strain DSM 14365 / JCM 11303 / SMP-2)</name>
    <dbReference type="NCBI Taxonomy" id="502025"/>
    <lineage>
        <taxon>Bacteria</taxon>
        <taxon>Pseudomonadati</taxon>
        <taxon>Myxococcota</taxon>
        <taxon>Polyangia</taxon>
        <taxon>Haliangiales</taxon>
        <taxon>Kofleriaceae</taxon>
        <taxon>Haliangium</taxon>
    </lineage>
</organism>
<dbReference type="Pfam" id="PF12733">
    <property type="entry name" value="Cadherin-like"/>
    <property type="match status" value="1"/>
</dbReference>
<dbReference type="AlphaFoldDB" id="D0LMU6"/>
<dbReference type="InterPro" id="IPR025883">
    <property type="entry name" value="Cadherin-like_domain"/>
</dbReference>
<proteinExistence type="predicted"/>
<dbReference type="HOGENOM" id="CLU_025051_0_0_7"/>
<evidence type="ECO:0000256" key="1">
    <source>
        <dbReference type="ARBA" id="ARBA00022729"/>
    </source>
</evidence>
<dbReference type="InterPro" id="IPR013517">
    <property type="entry name" value="FG-GAP"/>
</dbReference>
<protein>
    <submittedName>
        <fullName evidence="5">Integrin alpha beta-propellor repeat protein</fullName>
    </submittedName>
</protein>
<dbReference type="KEGG" id="hoh:Hoch_0686"/>
<keyword evidence="6" id="KW-1185">Reference proteome</keyword>
<keyword evidence="1" id="KW-0732">Signal</keyword>
<dbReference type="OrthoDB" id="8481850at2"/>
<evidence type="ECO:0000256" key="2">
    <source>
        <dbReference type="ARBA" id="ARBA00022737"/>
    </source>
</evidence>
<dbReference type="SUPFAM" id="SSF69318">
    <property type="entry name" value="Integrin alpha N-terminal domain"/>
    <property type="match status" value="2"/>
</dbReference>
<evidence type="ECO:0000259" key="4">
    <source>
        <dbReference type="Pfam" id="PF12733"/>
    </source>
</evidence>
<sequence>MVGWVGRGLVVSWILVLAGCAQILGIEELSSATMDAGPDGFAVRGVAAGVLGPVTLELRVDNATELLIVDEEGAFAFDKRLEAGASYAVMLTDPAMPCTLRKNAGEIAGVDTDVELTCTGPSLESVVLSGIAPAVTLVADTFEYEVELPLSQQSTTMTATASMSGDTLAIGGTPVASGVASAELALALGENAVDIVVENAYGWQRTYRLTLRRAAQLAQYAYGKASNTGADDWFGFSVAVSGDTLAVGAYGEDSGATGVGGDQDDNSAAGSGAVYVFRRTGTGWAQEAYLKASNTGAEDRFGGSVAVSGDTLAVGAYGEDSGATGVGGDQDDNSAAGSGAVYVFRRTGTGWAQEAYLKASNTGAYDGFGGRVAMSGDTLAVGARYEDSGATGVGGDQDDNSAAGSGAVYVFRRTGTAWTQEAYLKASNTGASDTFGYSVAVSGDTLAVGAYGEDSGATGVGGDQDDNSAVDSGAVYVFRRTGTGWGQEAYLKASNTGAYDYFGISVAVSGDTLAVGAYGEDSGATGVGGDQDDNSAVDSGAVYVYRRTGTGWGQEAYLKASNTGAYDYFGISVAVSGDTLAVGAYREDSGATGVGGDQDDNSASGSGAVYVFRRTGTGWAQEAYLKASNTGADDRFGDSVAVSGDMLAVGAPYEASGATGVNGDQDDNAAVDSGAVYIFH</sequence>
<name>D0LMU6_HALO1</name>